<dbReference type="PANTHER" id="PTHR47473:SF1">
    <property type="entry name" value="METHYLTRANSFERASE DOMAIN-CONTAINING PROTEIN"/>
    <property type="match status" value="1"/>
</dbReference>
<keyword evidence="2" id="KW-1185">Reference proteome</keyword>
<dbReference type="eggNOG" id="COG5379">
    <property type="taxonomic scope" value="Bacteria"/>
</dbReference>
<evidence type="ECO:0000313" key="2">
    <source>
        <dbReference type="Proteomes" id="UP000004095"/>
    </source>
</evidence>
<evidence type="ECO:0008006" key="3">
    <source>
        <dbReference type="Google" id="ProtNLM"/>
    </source>
</evidence>
<name>A1ZS78_MICM2</name>
<dbReference type="RefSeq" id="WP_002700310.1">
    <property type="nucleotide sequence ID" value="NZ_AAWS01000030.1"/>
</dbReference>
<protein>
    <recommendedName>
        <fullName evidence="3">S-adenosylmethionine:diacylglycerol 3-amino-3-carboxypropyl transferase</fullName>
    </recommendedName>
</protein>
<dbReference type="EMBL" id="AAWS01000030">
    <property type="protein sequence ID" value="EAY26801.1"/>
    <property type="molecule type" value="Genomic_DNA"/>
</dbReference>
<dbReference type="OrthoDB" id="1522784at2"/>
<dbReference type="AlphaFoldDB" id="A1ZS78"/>
<dbReference type="PANTHER" id="PTHR47473">
    <property type="entry name" value="BTA1P"/>
    <property type="match status" value="1"/>
</dbReference>
<dbReference type="Pfam" id="PF11899">
    <property type="entry name" value="DUF3419"/>
    <property type="match status" value="1"/>
</dbReference>
<comment type="caution">
    <text evidence="1">The sequence shown here is derived from an EMBL/GenBank/DDBJ whole genome shotgun (WGS) entry which is preliminary data.</text>
</comment>
<accession>A1ZS78</accession>
<proteinExistence type="predicted"/>
<gene>
    <name evidence="1" type="ORF">M23134_00767</name>
</gene>
<evidence type="ECO:0000313" key="1">
    <source>
        <dbReference type="EMBL" id="EAY26801.1"/>
    </source>
</evidence>
<dbReference type="Proteomes" id="UP000004095">
    <property type="component" value="Unassembled WGS sequence"/>
</dbReference>
<organism evidence="1 2">
    <name type="scientific">Microscilla marina ATCC 23134</name>
    <dbReference type="NCBI Taxonomy" id="313606"/>
    <lineage>
        <taxon>Bacteria</taxon>
        <taxon>Pseudomonadati</taxon>
        <taxon>Bacteroidota</taxon>
        <taxon>Cytophagia</taxon>
        <taxon>Cytophagales</taxon>
        <taxon>Microscillaceae</taxon>
        <taxon>Microscilla</taxon>
    </lineage>
</organism>
<reference evidence="1 2" key="1">
    <citation type="submission" date="2007-01" db="EMBL/GenBank/DDBJ databases">
        <authorList>
            <person name="Haygood M."/>
            <person name="Podell S."/>
            <person name="Anderson C."/>
            <person name="Hopkinson B."/>
            <person name="Roe K."/>
            <person name="Barbeau K."/>
            <person name="Gaasterland T."/>
            <person name="Ferriera S."/>
            <person name="Johnson J."/>
            <person name="Kravitz S."/>
            <person name="Beeson K."/>
            <person name="Sutton G."/>
            <person name="Rogers Y.-H."/>
            <person name="Friedman R."/>
            <person name="Frazier M."/>
            <person name="Venter J.C."/>
        </authorList>
    </citation>
    <scope>NUCLEOTIDE SEQUENCE [LARGE SCALE GENOMIC DNA]</scope>
    <source>
        <strain evidence="1 2">ATCC 23134</strain>
    </source>
</reference>
<sequence length="356" mass="41297">MANRFFTKINYSASNEDSESERQALQLTSNDTVLCISGSGARSLDLLVDTPKKIVSIDFNPAQNYLLELKLAAYHTFDYKAFARFIGLQPCGKRAATYPALAPLLSAQAQAFWAKHPKYIRNGVLYCGTWERLLRSMLRLASPRKKLIEQLMTAPSLEAQRNIWTKKWDNLVWRFYLRFISHQFLWKYVVREPGARLIPAGFNVYDYMQARLDHMGNNFDLKTNHYAHLMLRGKYSPPCILPHHLRPENFDLIKKNIDRVEVVTASLTDYLAESPYQFNAFSLSDFSSYAPPVVYQQIWQGVAKAAAPHARFCERQFLVKRRPEMHCPALKRNTWLEKKLNEEDEAYIYTFCVGVF</sequence>
<dbReference type="InterPro" id="IPR021829">
    <property type="entry name" value="DUF3419"/>
</dbReference>